<dbReference type="PANTHER" id="PTHR43066:SF26">
    <property type="entry name" value="RHOMBOID PROTEASE GLPG"/>
    <property type="match status" value="1"/>
</dbReference>
<feature type="transmembrane region" description="Helical" evidence="7">
    <location>
        <begin position="187"/>
        <end position="204"/>
    </location>
</feature>
<organism evidence="9 10">
    <name type="scientific">Inquilinus limosus MP06</name>
    <dbReference type="NCBI Taxonomy" id="1398085"/>
    <lineage>
        <taxon>Bacteria</taxon>
        <taxon>Pseudomonadati</taxon>
        <taxon>Pseudomonadota</taxon>
        <taxon>Alphaproteobacteria</taxon>
        <taxon>Rhodospirillales</taxon>
        <taxon>Rhodospirillaceae</taxon>
        <taxon>Inquilinus</taxon>
    </lineage>
</organism>
<evidence type="ECO:0000256" key="6">
    <source>
        <dbReference type="ARBA" id="ARBA00023136"/>
    </source>
</evidence>
<evidence type="ECO:0000256" key="3">
    <source>
        <dbReference type="ARBA" id="ARBA00022519"/>
    </source>
</evidence>
<dbReference type="EMBL" id="JANX01000152">
    <property type="protein sequence ID" value="KGM33747.1"/>
    <property type="molecule type" value="Genomic_DNA"/>
</dbReference>
<gene>
    <name evidence="9" type="ORF">P409_14085</name>
</gene>
<dbReference type="InterPro" id="IPR035952">
    <property type="entry name" value="Rhomboid-like_sf"/>
</dbReference>
<dbReference type="Gene3D" id="1.20.1540.10">
    <property type="entry name" value="Rhomboid-like"/>
    <property type="match status" value="1"/>
</dbReference>
<evidence type="ECO:0000256" key="7">
    <source>
        <dbReference type="SAM" id="Phobius"/>
    </source>
</evidence>
<name>A0A0A0D9U5_9PROT</name>
<evidence type="ECO:0000256" key="5">
    <source>
        <dbReference type="ARBA" id="ARBA00022989"/>
    </source>
</evidence>
<dbReference type="Proteomes" id="UP000029995">
    <property type="component" value="Unassembled WGS sequence"/>
</dbReference>
<dbReference type="RefSeq" id="WP_034837570.1">
    <property type="nucleotide sequence ID" value="NZ_JANX01000152.1"/>
</dbReference>
<feature type="transmembrane region" description="Helical" evidence="7">
    <location>
        <begin position="78"/>
        <end position="94"/>
    </location>
</feature>
<keyword evidence="5 7" id="KW-1133">Transmembrane helix</keyword>
<comment type="subcellular location">
    <subcellularLocation>
        <location evidence="1">Membrane</location>
        <topology evidence="1">Multi-pass membrane protein</topology>
    </subcellularLocation>
</comment>
<dbReference type="OrthoDB" id="9813074at2"/>
<evidence type="ECO:0000259" key="8">
    <source>
        <dbReference type="Pfam" id="PF01694"/>
    </source>
</evidence>
<dbReference type="GO" id="GO:0004252">
    <property type="term" value="F:serine-type endopeptidase activity"/>
    <property type="evidence" value="ECO:0007669"/>
    <property type="project" value="InterPro"/>
</dbReference>
<evidence type="ECO:0000313" key="10">
    <source>
        <dbReference type="Proteomes" id="UP000029995"/>
    </source>
</evidence>
<dbReference type="PANTHER" id="PTHR43066">
    <property type="entry name" value="RHOMBOID-RELATED PROTEIN"/>
    <property type="match status" value="1"/>
</dbReference>
<keyword evidence="2" id="KW-1003">Cell membrane</keyword>
<feature type="transmembrane region" description="Helical" evidence="7">
    <location>
        <begin position="12"/>
        <end position="30"/>
    </location>
</feature>
<accession>A0A0A0D9U5</accession>
<proteinExistence type="predicted"/>
<dbReference type="GO" id="GO:0016020">
    <property type="term" value="C:membrane"/>
    <property type="evidence" value="ECO:0007669"/>
    <property type="project" value="UniProtKB-SubCell"/>
</dbReference>
<evidence type="ECO:0000313" key="9">
    <source>
        <dbReference type="EMBL" id="KGM33747.1"/>
    </source>
</evidence>
<evidence type="ECO:0000256" key="1">
    <source>
        <dbReference type="ARBA" id="ARBA00004141"/>
    </source>
</evidence>
<feature type="transmembrane region" description="Helical" evidence="7">
    <location>
        <begin position="160"/>
        <end position="181"/>
    </location>
</feature>
<feature type="domain" description="Peptidase S54 rhomboid" evidence="8">
    <location>
        <begin position="65"/>
        <end position="204"/>
    </location>
</feature>
<protein>
    <recommendedName>
        <fullName evidence="8">Peptidase S54 rhomboid domain-containing protein</fullName>
    </recommendedName>
</protein>
<dbReference type="SUPFAM" id="SSF144091">
    <property type="entry name" value="Rhomboid-like"/>
    <property type="match status" value="1"/>
</dbReference>
<keyword evidence="6 7" id="KW-0472">Membrane</keyword>
<keyword evidence="3" id="KW-0997">Cell inner membrane</keyword>
<dbReference type="Pfam" id="PF01694">
    <property type="entry name" value="Rhomboid"/>
    <property type="match status" value="1"/>
</dbReference>
<evidence type="ECO:0000256" key="2">
    <source>
        <dbReference type="ARBA" id="ARBA00022475"/>
    </source>
</evidence>
<feature type="transmembrane region" description="Helical" evidence="7">
    <location>
        <begin position="103"/>
        <end position="123"/>
    </location>
</feature>
<dbReference type="InterPro" id="IPR022764">
    <property type="entry name" value="Peptidase_S54_rhomboid_dom"/>
</dbReference>
<sequence length="208" mass="21986">MSRQPIFNVPPITLWLSGAMIAIFAALHLLPEAVWAPVIDRMAVVPAYFGYLGQLAPLDALSVVASLVFYALVHYEPIHLIANLGFFLAFGSVCERQFGPRRYTVLLLVTTVAAALAQIAASWGEQTTLIGASGAVSGCIGAFCRIALARHDPAGRRLALNLIGFTIIANALFAVMGGGFMGVDAQIAWQAHIGGFLAGLLLGAPRRA</sequence>
<feature type="transmembrane region" description="Helical" evidence="7">
    <location>
        <begin position="129"/>
        <end position="148"/>
    </location>
</feature>
<comment type="caution">
    <text evidence="9">The sequence shown here is derived from an EMBL/GenBank/DDBJ whole genome shotgun (WGS) entry which is preliminary data.</text>
</comment>
<evidence type="ECO:0000256" key="4">
    <source>
        <dbReference type="ARBA" id="ARBA00022692"/>
    </source>
</evidence>
<reference evidence="9 10" key="1">
    <citation type="submission" date="2014-01" db="EMBL/GenBank/DDBJ databases">
        <title>Genome sequence determination for a cystic fibrosis isolate, Inquilinus limosus.</title>
        <authorList>
            <person name="Pino M."/>
            <person name="Di Conza J."/>
            <person name="Gutkind G."/>
        </authorList>
    </citation>
    <scope>NUCLEOTIDE SEQUENCE [LARGE SCALE GENOMIC DNA]</scope>
    <source>
        <strain evidence="9 10">MP06</strain>
    </source>
</reference>
<dbReference type="AlphaFoldDB" id="A0A0A0D9U5"/>
<keyword evidence="4 7" id="KW-0812">Transmembrane</keyword>